<comment type="caution">
    <text evidence="3">The sequence shown here is derived from an EMBL/GenBank/DDBJ whole genome shotgun (WGS) entry which is preliminary data.</text>
</comment>
<evidence type="ECO:0000259" key="2">
    <source>
        <dbReference type="PROSITE" id="PS50076"/>
    </source>
</evidence>
<evidence type="ECO:0000313" key="4">
    <source>
        <dbReference type="Proteomes" id="UP000246078"/>
    </source>
</evidence>
<dbReference type="VEuPathDB" id="TriTrypDB:TcCL_ESM04417"/>
<dbReference type="VEuPathDB" id="TriTrypDB:TcCLB.511337.10"/>
<organism evidence="3 4">
    <name type="scientific">Trypanosoma cruzi</name>
    <dbReference type="NCBI Taxonomy" id="5693"/>
    <lineage>
        <taxon>Eukaryota</taxon>
        <taxon>Discoba</taxon>
        <taxon>Euglenozoa</taxon>
        <taxon>Kinetoplastea</taxon>
        <taxon>Metakinetoplastina</taxon>
        <taxon>Trypanosomatida</taxon>
        <taxon>Trypanosomatidae</taxon>
        <taxon>Trypanosoma</taxon>
        <taxon>Schizotrypanum</taxon>
    </lineage>
</organism>
<feature type="transmembrane region" description="Helical" evidence="1">
    <location>
        <begin position="142"/>
        <end position="160"/>
    </location>
</feature>
<dbReference type="InterPro" id="IPR036869">
    <property type="entry name" value="J_dom_sf"/>
</dbReference>
<dbReference type="VEuPathDB" id="TriTrypDB:TcCLB.509237.80"/>
<dbReference type="InterPro" id="IPR018253">
    <property type="entry name" value="DnaJ_domain_CS"/>
</dbReference>
<dbReference type="Pfam" id="PF00226">
    <property type="entry name" value="DnaJ"/>
    <property type="match status" value="1"/>
</dbReference>
<proteinExistence type="predicted"/>
<feature type="transmembrane region" description="Helical" evidence="1">
    <location>
        <begin position="53"/>
        <end position="86"/>
    </location>
</feature>
<dbReference type="VEuPathDB" id="TriTrypDB:C4B63_44g217"/>
<dbReference type="VEuPathDB" id="TriTrypDB:Tc_MARK_1725"/>
<dbReference type="SUPFAM" id="SSF46565">
    <property type="entry name" value="Chaperone J-domain"/>
    <property type="match status" value="1"/>
</dbReference>
<dbReference type="PANTHER" id="PTHR44094:SF8">
    <property type="entry name" value="DNAJ HEAT SHOCK N-TERMINAL DOMAIN-CONTAINING PROTEIN-RELATED"/>
    <property type="match status" value="1"/>
</dbReference>
<dbReference type="CDD" id="cd06257">
    <property type="entry name" value="DnaJ"/>
    <property type="match status" value="1"/>
</dbReference>
<feature type="transmembrane region" description="Helical" evidence="1">
    <location>
        <begin position="172"/>
        <end position="193"/>
    </location>
</feature>
<dbReference type="PRINTS" id="PR00625">
    <property type="entry name" value="JDOMAIN"/>
</dbReference>
<dbReference type="VEuPathDB" id="TriTrypDB:C3747_81g53"/>
<dbReference type="PROSITE" id="PS50076">
    <property type="entry name" value="DNAJ_2"/>
    <property type="match status" value="1"/>
</dbReference>
<dbReference type="VEuPathDB" id="TriTrypDB:TCDM_05536"/>
<dbReference type="EMBL" id="PRFC01000081">
    <property type="protein sequence ID" value="PWV09225.1"/>
    <property type="molecule type" value="Genomic_DNA"/>
</dbReference>
<dbReference type="VEuPathDB" id="TriTrypDB:TcBrA4_0034060"/>
<feature type="transmembrane region" description="Helical" evidence="1">
    <location>
        <begin position="20"/>
        <end position="41"/>
    </location>
</feature>
<dbReference type="VEuPathDB" id="TriTrypDB:BCY84_21603"/>
<dbReference type="VEuPathDB" id="TriTrypDB:TcG_04370"/>
<name>A0A2V2WLR1_TRYCR</name>
<dbReference type="Proteomes" id="UP000246078">
    <property type="component" value="Unassembled WGS sequence"/>
</dbReference>
<dbReference type="Gene3D" id="1.10.287.110">
    <property type="entry name" value="DnaJ domain"/>
    <property type="match status" value="1"/>
</dbReference>
<dbReference type="VEuPathDB" id="TriTrypDB:TcYC6_0107310"/>
<dbReference type="Pfam" id="PF14308">
    <property type="entry name" value="DnaJ-X"/>
    <property type="match status" value="1"/>
</dbReference>
<evidence type="ECO:0000256" key="1">
    <source>
        <dbReference type="SAM" id="Phobius"/>
    </source>
</evidence>
<reference evidence="3 4" key="1">
    <citation type="journal article" date="2018" name="Microb. Genom.">
        <title>Expanding an expanded genome: long-read sequencing of Trypanosoma cruzi.</title>
        <authorList>
            <person name="Berna L."/>
            <person name="Rodriguez M."/>
            <person name="Chiribao M.L."/>
            <person name="Parodi-Talice A."/>
            <person name="Pita S."/>
            <person name="Rijo G."/>
            <person name="Alvarez-Valin F."/>
            <person name="Robello C."/>
        </authorList>
    </citation>
    <scope>NUCLEOTIDE SEQUENCE [LARGE SCALE GENOMIC DNA]</scope>
    <source>
        <strain evidence="3 4">TCC</strain>
    </source>
</reference>
<dbReference type="PANTHER" id="PTHR44094">
    <property type="entry name" value="DNAJ HEAT SHOCK N-TERMINAL DOMAIN-CONTAINING PROTEIN"/>
    <property type="match status" value="1"/>
</dbReference>
<dbReference type="VEuPathDB" id="TriTrypDB:TCSYLVIO_002985"/>
<accession>A0A2V2WLR1</accession>
<dbReference type="InterPro" id="IPR001623">
    <property type="entry name" value="DnaJ_domain"/>
</dbReference>
<protein>
    <recommendedName>
        <fullName evidence="2">J domain-containing protein</fullName>
    </recommendedName>
</protein>
<dbReference type="InterPro" id="IPR052423">
    <property type="entry name" value="EMIR"/>
</dbReference>
<dbReference type="PROSITE" id="PS00636">
    <property type="entry name" value="DNAJ_1"/>
    <property type="match status" value="1"/>
</dbReference>
<gene>
    <name evidence="3" type="ORF">C3747_81g53</name>
</gene>
<keyword evidence="1" id="KW-0812">Transmembrane</keyword>
<sequence length="558" mass="61500">MDLLLLFWLVNKSFALQVDFFILFLLCSGLFFFFFFFFFPWEDGFVLAVGMKFFFSAFYSICTFFCCLCLSVCLSLSLCVCVWGYVWDGGGRMGLNYTSKAHQAEQEASKTPERGEVSAGFPLGNVFALQEPKHALAGLSGAAQNLVVGVGVGLGSLLALPVVNGHRDGAKGVAKGVAMGVAALVGMTTYGVATGVRQFAKGVYNTKEAVVEAARGERYWDSQQGRWVDVHLDSAFAELPAGDEDLFTQAREAFGKMFTGISSNTTHASEGAAAAPLKDYYAIMGVQRTATAAEIRSAFHRKALEMHPDKNPNNAEATLRFQEVLEANNILSDEGRRAHYDKYGSADSILDQNSSYMQFEEALGANFMEMFVGRLSYALYFIPNTFLTDGLKKEFQRRRTLRLAQRLICIVDDEGRLEAVLPAIRDAVSTRMGPKLMSIVAQQYIAAARQHLSGSLFLRQLDIFATSKWSRLVQMADVTAVGIPAALKAARSTLKEDDQVDILVTLCEGDVQRTVLRASRLILYDTSVTSEKRRKRAENLSILGKMVEGVCRMARSSE</sequence>
<keyword evidence="1" id="KW-1133">Transmembrane helix</keyword>
<dbReference type="InterPro" id="IPR026894">
    <property type="entry name" value="DnaJ_X"/>
</dbReference>
<evidence type="ECO:0000313" key="3">
    <source>
        <dbReference type="EMBL" id="PWV09225.1"/>
    </source>
</evidence>
<feature type="domain" description="J" evidence="2">
    <location>
        <begin position="279"/>
        <end position="344"/>
    </location>
</feature>
<dbReference type="AlphaFoldDB" id="A0A2V2WLR1"/>
<dbReference type="SMART" id="SM00271">
    <property type="entry name" value="DnaJ"/>
    <property type="match status" value="1"/>
</dbReference>
<keyword evidence="1" id="KW-0472">Membrane</keyword>